<evidence type="ECO:0000256" key="1">
    <source>
        <dbReference type="SAM" id="MobiDB-lite"/>
    </source>
</evidence>
<keyword evidence="3" id="KW-1185">Reference proteome</keyword>
<sequence>MEEELAKHLKQLADQFHGLAPVKCLELAFEYAEKNNIPVSANWTEKECAVPLSKAPYSPKFCSMGAVHGRSVCPAPDGSKAEAGSEKVDWTSPPRRPPPHFLACRFSIGVYVTLSITTSGPPGRPRCVRGLRDPESRDVGPARSPALWGGTEELTATKQISPDFTSQTPVQDQRSPELNKASSMMSAPRPQLAS</sequence>
<evidence type="ECO:0000313" key="2">
    <source>
        <dbReference type="EMBL" id="CAB1454909.1"/>
    </source>
</evidence>
<comment type="caution">
    <text evidence="2">The sequence shown here is derived from an EMBL/GenBank/DDBJ whole genome shotgun (WGS) entry which is preliminary data.</text>
</comment>
<feature type="region of interest" description="Disordered" evidence="1">
    <location>
        <begin position="119"/>
        <end position="194"/>
    </location>
</feature>
<dbReference type="EMBL" id="CADEAL010004231">
    <property type="protein sequence ID" value="CAB1454909.1"/>
    <property type="molecule type" value="Genomic_DNA"/>
</dbReference>
<organism evidence="2 3">
    <name type="scientific">Pleuronectes platessa</name>
    <name type="common">European plaice</name>
    <dbReference type="NCBI Taxonomy" id="8262"/>
    <lineage>
        <taxon>Eukaryota</taxon>
        <taxon>Metazoa</taxon>
        <taxon>Chordata</taxon>
        <taxon>Craniata</taxon>
        <taxon>Vertebrata</taxon>
        <taxon>Euteleostomi</taxon>
        <taxon>Actinopterygii</taxon>
        <taxon>Neopterygii</taxon>
        <taxon>Teleostei</taxon>
        <taxon>Neoteleostei</taxon>
        <taxon>Acanthomorphata</taxon>
        <taxon>Carangaria</taxon>
        <taxon>Pleuronectiformes</taxon>
        <taxon>Pleuronectoidei</taxon>
        <taxon>Pleuronectidae</taxon>
        <taxon>Pleuronectes</taxon>
    </lineage>
</organism>
<gene>
    <name evidence="2" type="ORF">PLEPLA_LOCUS42676</name>
</gene>
<reference evidence="2" key="1">
    <citation type="submission" date="2020-03" db="EMBL/GenBank/DDBJ databases">
        <authorList>
            <person name="Weist P."/>
        </authorList>
    </citation>
    <scope>NUCLEOTIDE SEQUENCE</scope>
</reference>
<evidence type="ECO:0000313" key="3">
    <source>
        <dbReference type="Proteomes" id="UP001153269"/>
    </source>
</evidence>
<name>A0A9N7VQQ5_PLEPL</name>
<protein>
    <submittedName>
        <fullName evidence="2">Uncharacterized protein</fullName>
    </submittedName>
</protein>
<accession>A0A9N7VQQ5</accession>
<feature type="compositionally biased region" description="Basic and acidic residues" evidence="1">
    <location>
        <begin position="130"/>
        <end position="140"/>
    </location>
</feature>
<proteinExistence type="predicted"/>
<dbReference type="AlphaFoldDB" id="A0A9N7VQQ5"/>
<dbReference type="Proteomes" id="UP001153269">
    <property type="component" value="Unassembled WGS sequence"/>
</dbReference>
<feature type="compositionally biased region" description="Polar residues" evidence="1">
    <location>
        <begin position="154"/>
        <end position="173"/>
    </location>
</feature>